<reference evidence="20" key="1">
    <citation type="submission" date="2017-02" db="UniProtKB">
        <authorList>
            <consortium name="WormBaseParasite"/>
        </authorList>
    </citation>
    <scope>IDENTIFICATION</scope>
</reference>
<dbReference type="InterPro" id="IPR020454">
    <property type="entry name" value="DAG/PE-bd"/>
</dbReference>
<evidence type="ECO:0000256" key="7">
    <source>
        <dbReference type="ARBA" id="ARBA00022737"/>
    </source>
</evidence>
<gene>
    <name evidence="18" type="ORF">HNAJ_LOCUS10733</name>
</gene>
<keyword evidence="15" id="KW-1133">Transmembrane helix</keyword>
<proteinExistence type="inferred from homology"/>
<keyword evidence="5" id="KW-0808">Transferase</keyword>
<dbReference type="GO" id="GO:0035556">
    <property type="term" value="P:intracellular signal transduction"/>
    <property type="evidence" value="ECO:0007669"/>
    <property type="project" value="TreeGrafter"/>
</dbReference>
<dbReference type="InterPro" id="IPR046349">
    <property type="entry name" value="C1-like_sf"/>
</dbReference>
<keyword evidence="15" id="KW-0472">Membrane</keyword>
<dbReference type="Gene3D" id="2.60.40.150">
    <property type="entry name" value="C2 domain"/>
    <property type="match status" value="1"/>
</dbReference>
<sequence>MEYFSGTIHIKVIEATDLKATACATRHALGPAARLYELLDPYVTIEVDDLAIAKTSTRTKTNSPRWKEDVKAEVSSAQRLTFTVYHDAAIPPDDFVAIGELLMRNVRSGNEFWFDLEPQGRLKLQIDLIGTRTDEPPKLAFDKDNSLASGGVLHAKHYRAGALRRRIHQAKGHKFQVTILKQFTFCSLCNDFIWGLWNQAYQCQVCTCVVHKRCYQNVIIQCPGVKAPPTGPNAVLQVDFLLQFISTFIFSLQFMFMLLVSFIIIFDFRMCRQLRSFKGIVQKTQLLEEPSRTKEAVIYYSLMENRFNINVPHKFRVHTYMFPTFCEHCGSILFGIMRQGLQCEVCKANIHRRCEKNVASHCGVKTRNLITAIRECGLNPSDLGLSAEAVAAASAAEAARSAPTQRNLKSELYPW</sequence>
<dbReference type="PANTHER" id="PTHR22968:SF14">
    <property type="entry name" value="PROTEIN KINASE C"/>
    <property type="match status" value="1"/>
</dbReference>
<dbReference type="SMART" id="SM00239">
    <property type="entry name" value="C2"/>
    <property type="match status" value="1"/>
</dbReference>
<evidence type="ECO:0000256" key="6">
    <source>
        <dbReference type="ARBA" id="ARBA00022723"/>
    </source>
</evidence>
<keyword evidence="3" id="KW-0723">Serine/threonine-protein kinase</keyword>
<dbReference type="EC" id="2.7.11.13" evidence="2"/>
<keyword evidence="19" id="KW-1185">Reference proteome</keyword>
<evidence type="ECO:0000256" key="15">
    <source>
        <dbReference type="SAM" id="Phobius"/>
    </source>
</evidence>
<keyword evidence="12" id="KW-0067">ATP-binding</keyword>
<dbReference type="GO" id="GO:0008270">
    <property type="term" value="F:zinc ion binding"/>
    <property type="evidence" value="ECO:0007669"/>
    <property type="project" value="UniProtKB-KW"/>
</dbReference>
<evidence type="ECO:0000259" key="17">
    <source>
        <dbReference type="PROSITE" id="PS50081"/>
    </source>
</evidence>
<evidence type="ECO:0000256" key="14">
    <source>
        <dbReference type="ARBA" id="ARBA00047470"/>
    </source>
</evidence>
<dbReference type="CDD" id="cd04014">
    <property type="entry name" value="C2_PKC_epsilon"/>
    <property type="match status" value="1"/>
</dbReference>
<evidence type="ECO:0000256" key="3">
    <source>
        <dbReference type="ARBA" id="ARBA00022527"/>
    </source>
</evidence>
<dbReference type="AlphaFoldDB" id="A0A0R3TSU1"/>
<comment type="catalytic activity">
    <reaction evidence="14">
        <text>L-seryl-[protein] + ATP = O-phospho-L-seryl-[protein] + ADP + H(+)</text>
        <dbReference type="Rhea" id="RHEA:17989"/>
        <dbReference type="Rhea" id="RHEA-COMP:9863"/>
        <dbReference type="Rhea" id="RHEA-COMP:11604"/>
        <dbReference type="ChEBI" id="CHEBI:15378"/>
        <dbReference type="ChEBI" id="CHEBI:29999"/>
        <dbReference type="ChEBI" id="CHEBI:30616"/>
        <dbReference type="ChEBI" id="CHEBI:83421"/>
        <dbReference type="ChEBI" id="CHEBI:456216"/>
        <dbReference type="EC" id="2.7.11.13"/>
    </reaction>
</comment>
<feature type="domain" description="Phorbol-ester/DAG-type" evidence="17">
    <location>
        <begin position="312"/>
        <end position="362"/>
    </location>
</feature>
<dbReference type="CDD" id="cd20838">
    <property type="entry name" value="C1_nPKC_epsilon-like_rpt2"/>
    <property type="match status" value="1"/>
</dbReference>
<dbReference type="FunFam" id="3.30.60.20:FF:000003">
    <property type="entry name" value="Protein kinase C delta"/>
    <property type="match status" value="1"/>
</dbReference>
<evidence type="ECO:0000256" key="2">
    <source>
        <dbReference type="ARBA" id="ARBA00012429"/>
    </source>
</evidence>
<dbReference type="InterPro" id="IPR000008">
    <property type="entry name" value="C2_dom"/>
</dbReference>
<dbReference type="SUPFAM" id="SSF49562">
    <property type="entry name" value="C2 domain (Calcium/lipid-binding domain, CaLB)"/>
    <property type="match status" value="1"/>
</dbReference>
<dbReference type="OrthoDB" id="63267at2759"/>
<dbReference type="PROSITE" id="PS50004">
    <property type="entry name" value="C2"/>
    <property type="match status" value="1"/>
</dbReference>
<keyword evidence="11" id="KW-0862">Zinc</keyword>
<evidence type="ECO:0000256" key="10">
    <source>
        <dbReference type="ARBA" id="ARBA00022777"/>
    </source>
</evidence>
<name>A0A0R3TSU1_RODNA</name>
<evidence type="ECO:0000256" key="13">
    <source>
        <dbReference type="ARBA" id="ARBA00047272"/>
    </source>
</evidence>
<evidence type="ECO:0000256" key="12">
    <source>
        <dbReference type="ARBA" id="ARBA00022840"/>
    </source>
</evidence>
<keyword evidence="15" id="KW-0812">Transmembrane</keyword>
<evidence type="ECO:0000259" key="16">
    <source>
        <dbReference type="PROSITE" id="PS50004"/>
    </source>
</evidence>
<evidence type="ECO:0000313" key="18">
    <source>
        <dbReference type="EMBL" id="VDO08633.1"/>
    </source>
</evidence>
<dbReference type="PANTHER" id="PTHR22968">
    <property type="entry name" value="PROTEIN KINASE C, MU"/>
    <property type="match status" value="1"/>
</dbReference>
<feature type="domain" description="C2" evidence="16">
    <location>
        <begin position="1"/>
        <end position="116"/>
    </location>
</feature>
<dbReference type="GO" id="GO:0004697">
    <property type="term" value="F:diacylglycerol-dependent serine/threonine kinase activity"/>
    <property type="evidence" value="ECO:0007669"/>
    <property type="project" value="UniProtKB-EC"/>
</dbReference>
<comment type="similarity">
    <text evidence="1">Belongs to the protein kinase superfamily. AGC Ser/Thr protein kinase family. PKC subfamily.</text>
</comment>
<dbReference type="SUPFAM" id="SSF57889">
    <property type="entry name" value="Cysteine-rich domain"/>
    <property type="match status" value="2"/>
</dbReference>
<evidence type="ECO:0000256" key="9">
    <source>
        <dbReference type="ARBA" id="ARBA00022771"/>
    </source>
</evidence>
<dbReference type="Pfam" id="PF00168">
    <property type="entry name" value="C2"/>
    <property type="match status" value="1"/>
</dbReference>
<dbReference type="GO" id="GO:0005829">
    <property type="term" value="C:cytosol"/>
    <property type="evidence" value="ECO:0007669"/>
    <property type="project" value="TreeGrafter"/>
</dbReference>
<feature type="transmembrane region" description="Helical" evidence="15">
    <location>
        <begin position="240"/>
        <end position="266"/>
    </location>
</feature>
<evidence type="ECO:0000256" key="1">
    <source>
        <dbReference type="ARBA" id="ARBA00005490"/>
    </source>
</evidence>
<dbReference type="STRING" id="102285.A0A0R3TSU1"/>
<reference evidence="18 19" key="2">
    <citation type="submission" date="2018-11" db="EMBL/GenBank/DDBJ databases">
        <authorList>
            <consortium name="Pathogen Informatics"/>
        </authorList>
    </citation>
    <scope>NUCLEOTIDE SEQUENCE [LARGE SCALE GENOMIC DNA]</scope>
</reference>
<dbReference type="GO" id="GO:0016020">
    <property type="term" value="C:membrane"/>
    <property type="evidence" value="ECO:0007669"/>
    <property type="project" value="UniProtKB-SubCell"/>
</dbReference>
<keyword evidence="7" id="KW-0677">Repeat</keyword>
<keyword evidence="4" id="KW-0597">Phosphoprotein</keyword>
<feature type="domain" description="Phorbol-ester/DAG-type" evidence="17">
    <location>
        <begin position="172"/>
        <end position="222"/>
    </location>
</feature>
<dbReference type="Proteomes" id="UP000278807">
    <property type="component" value="Unassembled WGS sequence"/>
</dbReference>
<dbReference type="PROSITE" id="PS50081">
    <property type="entry name" value="ZF_DAG_PE_2"/>
    <property type="match status" value="2"/>
</dbReference>
<keyword evidence="10" id="KW-0418">Kinase</keyword>
<protein>
    <recommendedName>
        <fullName evidence="2">protein kinase C</fullName>
        <ecNumber evidence="2">2.7.11.13</ecNumber>
    </recommendedName>
</protein>
<keyword evidence="6" id="KW-0479">Metal-binding</keyword>
<dbReference type="Pfam" id="PF00130">
    <property type="entry name" value="C1_1"/>
    <property type="match status" value="2"/>
</dbReference>
<evidence type="ECO:0000256" key="8">
    <source>
        <dbReference type="ARBA" id="ARBA00022741"/>
    </source>
</evidence>
<evidence type="ECO:0000256" key="11">
    <source>
        <dbReference type="ARBA" id="ARBA00022833"/>
    </source>
</evidence>
<dbReference type="WBParaSite" id="HNAJ_0001073901-mRNA-1">
    <property type="protein sequence ID" value="HNAJ_0001073901-mRNA-1"/>
    <property type="gene ID" value="HNAJ_0001073901"/>
</dbReference>
<dbReference type="GO" id="GO:0007200">
    <property type="term" value="P:phospholipase C-activating G protein-coupled receptor signaling pathway"/>
    <property type="evidence" value="ECO:0007669"/>
    <property type="project" value="TreeGrafter"/>
</dbReference>
<dbReference type="InterPro" id="IPR002219">
    <property type="entry name" value="PKC_DAG/PE"/>
</dbReference>
<keyword evidence="9" id="KW-0863">Zinc-finger</keyword>
<evidence type="ECO:0000313" key="19">
    <source>
        <dbReference type="Proteomes" id="UP000278807"/>
    </source>
</evidence>
<dbReference type="SMART" id="SM00109">
    <property type="entry name" value="C1"/>
    <property type="match status" value="2"/>
</dbReference>
<dbReference type="Gene3D" id="3.30.60.20">
    <property type="match status" value="2"/>
</dbReference>
<keyword evidence="8" id="KW-0547">Nucleotide-binding</keyword>
<dbReference type="InterPro" id="IPR035892">
    <property type="entry name" value="C2_domain_sf"/>
</dbReference>
<dbReference type="PROSITE" id="PS00479">
    <property type="entry name" value="ZF_DAG_PE_1"/>
    <property type="match status" value="1"/>
</dbReference>
<evidence type="ECO:0000313" key="20">
    <source>
        <dbReference type="WBParaSite" id="HNAJ_0001073901-mRNA-1"/>
    </source>
</evidence>
<evidence type="ECO:0000256" key="4">
    <source>
        <dbReference type="ARBA" id="ARBA00022553"/>
    </source>
</evidence>
<dbReference type="EMBL" id="UZAE01013186">
    <property type="protein sequence ID" value="VDO08633.1"/>
    <property type="molecule type" value="Genomic_DNA"/>
</dbReference>
<accession>A0A0R3TSU1</accession>
<organism evidence="20">
    <name type="scientific">Rodentolepis nana</name>
    <name type="common">Dwarf tapeworm</name>
    <name type="synonym">Hymenolepis nana</name>
    <dbReference type="NCBI Taxonomy" id="102285"/>
    <lineage>
        <taxon>Eukaryota</taxon>
        <taxon>Metazoa</taxon>
        <taxon>Spiralia</taxon>
        <taxon>Lophotrochozoa</taxon>
        <taxon>Platyhelminthes</taxon>
        <taxon>Cestoda</taxon>
        <taxon>Eucestoda</taxon>
        <taxon>Cyclophyllidea</taxon>
        <taxon>Hymenolepididae</taxon>
        <taxon>Rodentolepis</taxon>
    </lineage>
</organism>
<comment type="catalytic activity">
    <reaction evidence="13">
        <text>L-threonyl-[protein] + ATP = O-phospho-L-threonyl-[protein] + ADP + H(+)</text>
        <dbReference type="Rhea" id="RHEA:46608"/>
        <dbReference type="Rhea" id="RHEA-COMP:11060"/>
        <dbReference type="Rhea" id="RHEA-COMP:11605"/>
        <dbReference type="ChEBI" id="CHEBI:15378"/>
        <dbReference type="ChEBI" id="CHEBI:30013"/>
        <dbReference type="ChEBI" id="CHEBI:30616"/>
        <dbReference type="ChEBI" id="CHEBI:61977"/>
        <dbReference type="ChEBI" id="CHEBI:456216"/>
        <dbReference type="EC" id="2.7.11.13"/>
    </reaction>
</comment>
<dbReference type="GO" id="GO:0005524">
    <property type="term" value="F:ATP binding"/>
    <property type="evidence" value="ECO:0007669"/>
    <property type="project" value="UniProtKB-KW"/>
</dbReference>
<evidence type="ECO:0000256" key="5">
    <source>
        <dbReference type="ARBA" id="ARBA00022679"/>
    </source>
</evidence>
<dbReference type="PRINTS" id="PR00008">
    <property type="entry name" value="DAGPEDOMAIN"/>
</dbReference>